<accession>A0AAN8IHD9</accession>
<name>A0AAN8IHD9_TRICO</name>
<feature type="signal peptide" evidence="1">
    <location>
        <begin position="1"/>
        <end position="22"/>
    </location>
</feature>
<evidence type="ECO:0000313" key="2">
    <source>
        <dbReference type="EMBL" id="KAK5970323.1"/>
    </source>
</evidence>
<dbReference type="Proteomes" id="UP001331761">
    <property type="component" value="Unassembled WGS sequence"/>
</dbReference>
<sequence>MKLFYFFSIVLIMGLHNEMAHAWQSVIVPVIRSQVRNAMGVMAAGEQAVRKMLSEVEKGGPLILSSSSVRYDA</sequence>
<protein>
    <submittedName>
        <fullName evidence="2">Uncharacterized protein</fullName>
    </submittedName>
</protein>
<feature type="chain" id="PRO_5042883220" evidence="1">
    <location>
        <begin position="23"/>
        <end position="73"/>
    </location>
</feature>
<comment type="caution">
    <text evidence="2">The sequence shown here is derived from an EMBL/GenBank/DDBJ whole genome shotgun (WGS) entry which is preliminary data.</text>
</comment>
<organism evidence="2 3">
    <name type="scientific">Trichostrongylus colubriformis</name>
    <name type="common">Black scour worm</name>
    <dbReference type="NCBI Taxonomy" id="6319"/>
    <lineage>
        <taxon>Eukaryota</taxon>
        <taxon>Metazoa</taxon>
        <taxon>Ecdysozoa</taxon>
        <taxon>Nematoda</taxon>
        <taxon>Chromadorea</taxon>
        <taxon>Rhabditida</taxon>
        <taxon>Rhabditina</taxon>
        <taxon>Rhabditomorpha</taxon>
        <taxon>Strongyloidea</taxon>
        <taxon>Trichostrongylidae</taxon>
        <taxon>Trichostrongylus</taxon>
    </lineage>
</organism>
<keyword evidence="3" id="KW-1185">Reference proteome</keyword>
<gene>
    <name evidence="2" type="ORF">GCK32_020005</name>
</gene>
<dbReference type="EMBL" id="WIXE01019129">
    <property type="protein sequence ID" value="KAK5970323.1"/>
    <property type="molecule type" value="Genomic_DNA"/>
</dbReference>
<evidence type="ECO:0000256" key="1">
    <source>
        <dbReference type="SAM" id="SignalP"/>
    </source>
</evidence>
<reference evidence="2 3" key="1">
    <citation type="submission" date="2019-10" db="EMBL/GenBank/DDBJ databases">
        <title>Assembly and Annotation for the nematode Trichostrongylus colubriformis.</title>
        <authorList>
            <person name="Martin J."/>
        </authorList>
    </citation>
    <scope>NUCLEOTIDE SEQUENCE [LARGE SCALE GENOMIC DNA]</scope>
    <source>
        <strain evidence="2">G859</strain>
        <tissue evidence="2">Whole worm</tissue>
    </source>
</reference>
<proteinExistence type="predicted"/>
<dbReference type="AlphaFoldDB" id="A0AAN8IHD9"/>
<evidence type="ECO:0000313" key="3">
    <source>
        <dbReference type="Proteomes" id="UP001331761"/>
    </source>
</evidence>
<keyword evidence="1" id="KW-0732">Signal</keyword>